<feature type="transmembrane region" description="Helical" evidence="1">
    <location>
        <begin position="37"/>
        <end position="55"/>
    </location>
</feature>
<feature type="transmembrane region" description="Helical" evidence="1">
    <location>
        <begin position="240"/>
        <end position="255"/>
    </location>
</feature>
<evidence type="ECO:0008006" key="8">
    <source>
        <dbReference type="Google" id="ProtNLM"/>
    </source>
</evidence>
<evidence type="ECO:0000313" key="6">
    <source>
        <dbReference type="Proteomes" id="UP000291881"/>
    </source>
</evidence>
<dbReference type="Proteomes" id="UP000291881">
    <property type="component" value="Unassembled WGS sequence"/>
</dbReference>
<organism evidence="2 6">
    <name type="scientific">Bifidobacterium longum subsp. longum</name>
    <dbReference type="NCBI Taxonomy" id="1679"/>
    <lineage>
        <taxon>Bacteria</taxon>
        <taxon>Bacillati</taxon>
        <taxon>Actinomycetota</taxon>
        <taxon>Actinomycetes</taxon>
        <taxon>Bifidobacteriales</taxon>
        <taxon>Bifidobacteriaceae</taxon>
        <taxon>Bifidobacterium</taxon>
    </lineage>
</organism>
<protein>
    <recommendedName>
        <fullName evidence="8">Glycosyltransferase RgtA/B/C/D-like domain-containing protein</fullName>
    </recommendedName>
</protein>
<dbReference type="Proteomes" id="UP000294241">
    <property type="component" value="Unassembled WGS sequence"/>
</dbReference>
<comment type="caution">
    <text evidence="2">The sequence shown here is derived from an EMBL/GenBank/DDBJ whole genome shotgun (WGS) entry which is preliminary data.</text>
</comment>
<evidence type="ECO:0000313" key="5">
    <source>
        <dbReference type="Proteomes" id="UP000291226"/>
    </source>
</evidence>
<feature type="transmembrane region" description="Helical" evidence="1">
    <location>
        <begin position="156"/>
        <end position="178"/>
    </location>
</feature>
<feature type="transmembrane region" description="Helical" evidence="1">
    <location>
        <begin position="382"/>
        <end position="402"/>
    </location>
</feature>
<feature type="transmembrane region" description="Helical" evidence="1">
    <location>
        <begin position="439"/>
        <end position="460"/>
    </location>
</feature>
<sequence>MKMIAGKLAINNRAFLAVLTLVGVAVSMMSFHEGRFIALSMIGIAGFYFIVYLIVRNTQALKVVVELQFRAAISLIVLTFVFLVFAGIYLSQYNFIPIWDYANYWNNTLGFNRSLQNGAVDTFRQVVYSVNYSDYNLLLSWIMSFPVYLFPSWKGAVFIESCIAAVPAALLMAGFIVSKSMGSSVSNGSSGVFVAAYAFSLFTPSFLAPIFLGYFDAVPAVLFIALLVALMDVNFPKRRFGAIFIGLGLCGVFLLRRWFIFGVIGMVLCCLIYWTGAIVVNASAGRIALFKLLCFRVATLAIVVALPLMSVFRPFVFRSAGGQYSQSYSAWTVYDSYPAKILNVVNRIGLLWFIVGLISVVILCIVYSRLSVLNKTDFCESIILPVSVFLGAVLSSVVFWHVQDFGEQHWYVILFFIEIFSSVPFFSCVNLLKNGDVRTVINLIVVALSVVSLLQGFSVVSVPSQISLLLGKQSVVRPIKQNDVTQKRELITYLRQQTVNGEAVYFAAASANLNYSLADTTLLPDVVGSAFPVIAADVDSRDGFNTEFFDARFVVTSTPVSLHMNEENERVVVALNSLVQDSSSFLGRHYVERRSFQFDGPVVVHVYERVSPIEAEDIMTLKDYFNRWYSDSPDLFANRFDGYVSNMKQDESVQ</sequence>
<dbReference type="EMBL" id="SHPS01000036">
    <property type="protein sequence ID" value="TCD84397.1"/>
    <property type="molecule type" value="Genomic_DNA"/>
</dbReference>
<dbReference type="EMBL" id="SHST01000032">
    <property type="protein sequence ID" value="TCF37701.1"/>
    <property type="molecule type" value="Genomic_DNA"/>
</dbReference>
<accession>A0A4R0SUB8</accession>
<keyword evidence="1" id="KW-1133">Transmembrane helix</keyword>
<evidence type="ECO:0000313" key="4">
    <source>
        <dbReference type="EMBL" id="TCF37701.1"/>
    </source>
</evidence>
<name>A0A4R0SUB8_BIFLL</name>
<keyword evidence="1" id="KW-0472">Membrane</keyword>
<feature type="transmembrane region" description="Helical" evidence="1">
    <location>
        <begin position="217"/>
        <end position="233"/>
    </location>
</feature>
<dbReference type="EMBL" id="SHSD01000043">
    <property type="protein sequence ID" value="TCF07886.1"/>
    <property type="molecule type" value="Genomic_DNA"/>
</dbReference>
<feature type="transmembrane region" description="Helical" evidence="1">
    <location>
        <begin position="261"/>
        <end position="280"/>
    </location>
</feature>
<feature type="transmembrane region" description="Helical" evidence="1">
    <location>
        <begin position="67"/>
        <end position="90"/>
    </location>
</feature>
<evidence type="ECO:0000256" key="1">
    <source>
        <dbReference type="SAM" id="Phobius"/>
    </source>
</evidence>
<feature type="transmembrane region" description="Helical" evidence="1">
    <location>
        <begin position="408"/>
        <end position="432"/>
    </location>
</feature>
<feature type="transmembrane region" description="Helical" evidence="1">
    <location>
        <begin position="12"/>
        <end position="31"/>
    </location>
</feature>
<evidence type="ECO:0000313" key="3">
    <source>
        <dbReference type="EMBL" id="TCF07886.1"/>
    </source>
</evidence>
<evidence type="ECO:0000313" key="7">
    <source>
        <dbReference type="Proteomes" id="UP000294241"/>
    </source>
</evidence>
<dbReference type="RefSeq" id="WP_131187442.1">
    <property type="nucleotide sequence ID" value="NZ_CP029796.1"/>
</dbReference>
<proteinExistence type="predicted"/>
<reference evidence="5 6" key="1">
    <citation type="journal article" date="2018" name="Sci. Rep.">
        <title>Genomic diversity and distribution of Bifidobacterium longum subsp. longum across the human lifespan.</title>
        <authorList>
            <person name="Odamaki T."/>
            <person name="Bottacini F."/>
            <person name="Kato K."/>
            <person name="Mitsuyama E."/>
            <person name="Yoshida K."/>
            <person name="Horigome A."/>
            <person name="Xiao J.Z."/>
            <person name="van Sinderen D."/>
        </authorList>
    </citation>
    <scope>NUCLEOTIDE SEQUENCE [LARGE SCALE GENOMIC DNA]</scope>
    <source>
        <strain evidence="2 6">MCC10009</strain>
        <strain evidence="3 5">MCC10083</strain>
        <strain evidence="4 7">MCC10100</strain>
    </source>
</reference>
<dbReference type="AlphaFoldDB" id="A0A4R0SUB8"/>
<feature type="transmembrane region" description="Helical" evidence="1">
    <location>
        <begin position="292"/>
        <end position="312"/>
    </location>
</feature>
<keyword evidence="1" id="KW-0812">Transmembrane</keyword>
<feature type="transmembrane region" description="Helical" evidence="1">
    <location>
        <begin position="190"/>
        <end position="211"/>
    </location>
</feature>
<gene>
    <name evidence="2" type="ORF">MCC10009_1894</name>
    <name evidence="3" type="ORF">MCC10083_1829</name>
    <name evidence="4" type="ORF">MCC10100_1869</name>
</gene>
<reference evidence="2" key="2">
    <citation type="submission" date="2019-02" db="EMBL/GenBank/DDBJ databases">
        <authorList>
            <person name="Odamaki T."/>
        </authorList>
    </citation>
    <scope>NUCLEOTIDE SEQUENCE</scope>
    <source>
        <strain evidence="2">MCC10009</strain>
        <strain evidence="3">MCC10083</strain>
        <strain evidence="4">MCC10100</strain>
    </source>
</reference>
<feature type="transmembrane region" description="Helical" evidence="1">
    <location>
        <begin position="350"/>
        <end position="370"/>
    </location>
</feature>
<evidence type="ECO:0000313" key="2">
    <source>
        <dbReference type="EMBL" id="TCD84397.1"/>
    </source>
</evidence>
<dbReference type="Proteomes" id="UP000291226">
    <property type="component" value="Unassembled WGS sequence"/>
</dbReference>